<dbReference type="InterPro" id="IPR031311">
    <property type="entry name" value="CHIT_BIND_RR_consensus"/>
</dbReference>
<evidence type="ECO:0000256" key="2">
    <source>
        <dbReference type="PROSITE-ProRule" id="PRU00497"/>
    </source>
</evidence>
<dbReference type="Pfam" id="PF00379">
    <property type="entry name" value="Chitin_bind_4"/>
    <property type="match status" value="1"/>
</dbReference>
<dbReference type="GO" id="GO:0031012">
    <property type="term" value="C:extracellular matrix"/>
    <property type="evidence" value="ECO:0007669"/>
    <property type="project" value="TreeGrafter"/>
</dbReference>
<dbReference type="GO" id="GO:0005615">
    <property type="term" value="C:extracellular space"/>
    <property type="evidence" value="ECO:0007669"/>
    <property type="project" value="TreeGrafter"/>
</dbReference>
<keyword evidence="1 2" id="KW-0193">Cuticle</keyword>
<dbReference type="PROSITE" id="PS00233">
    <property type="entry name" value="CHIT_BIND_RR_1"/>
    <property type="match status" value="1"/>
</dbReference>
<reference evidence="3" key="1">
    <citation type="submission" date="2017-10" db="EMBL/GenBank/DDBJ databases">
        <title>Transcriptome Assembly of Sugarcane Aphid Adults.</title>
        <authorList>
            <person name="Scully E.D."/>
            <person name="Palmer N.A."/>
            <person name="Geib S.M."/>
            <person name="Sarath G."/>
            <person name="Sattler S.E."/>
        </authorList>
    </citation>
    <scope>NUCLEOTIDE SEQUENCE</scope>
    <source>
        <tissue evidence="3">Whole body</tissue>
    </source>
</reference>
<dbReference type="AlphaFoldDB" id="A0A2H8TQ09"/>
<dbReference type="InterPro" id="IPR000618">
    <property type="entry name" value="Insect_cuticle"/>
</dbReference>
<gene>
    <name evidence="3" type="primary">CU19_8</name>
</gene>
<dbReference type="PRINTS" id="PR00947">
    <property type="entry name" value="CUTICLE"/>
</dbReference>
<evidence type="ECO:0000313" key="3">
    <source>
        <dbReference type="EMBL" id="MBW16273.1"/>
    </source>
</evidence>
<sequence>MYTLGNEILQYMEWVKSNTDIFRFKYCDNRHGIYQSPCNICRRQNKQNNIQLPIVQRYKHKMIAKVLVIVACASLAVAEYASPRAYTPEPKYAPIPYSFEYSVNDPYTYDVKSQRESSDGNGNVKGSYSLLEADGSTRTVEYTADDYNGFNAVVKNSASAASYKPTYSAPAYSGYRPAYKSAF</sequence>
<dbReference type="PANTHER" id="PTHR12236">
    <property type="entry name" value="STRUCTURAL CONTITUENT OF CUTICLE"/>
    <property type="match status" value="1"/>
</dbReference>
<dbReference type="PROSITE" id="PS51155">
    <property type="entry name" value="CHIT_BIND_RR_2"/>
    <property type="match status" value="1"/>
</dbReference>
<dbReference type="GO" id="GO:0042302">
    <property type="term" value="F:structural constituent of cuticle"/>
    <property type="evidence" value="ECO:0007669"/>
    <property type="project" value="UniProtKB-UniRule"/>
</dbReference>
<evidence type="ECO:0000256" key="1">
    <source>
        <dbReference type="ARBA" id="ARBA00022460"/>
    </source>
</evidence>
<proteinExistence type="predicted"/>
<name>A0A2H8TQ09_9HEMI</name>
<dbReference type="OrthoDB" id="6515429at2759"/>
<dbReference type="EMBL" id="GFXV01004468">
    <property type="protein sequence ID" value="MBW16273.1"/>
    <property type="molecule type" value="Transcribed_RNA"/>
</dbReference>
<protein>
    <submittedName>
        <fullName evidence="3">Cuticle protein 19</fullName>
    </submittedName>
</protein>
<organism evidence="3">
    <name type="scientific">Melanaphis sacchari</name>
    <dbReference type="NCBI Taxonomy" id="742174"/>
    <lineage>
        <taxon>Eukaryota</taxon>
        <taxon>Metazoa</taxon>
        <taxon>Ecdysozoa</taxon>
        <taxon>Arthropoda</taxon>
        <taxon>Hexapoda</taxon>
        <taxon>Insecta</taxon>
        <taxon>Pterygota</taxon>
        <taxon>Neoptera</taxon>
        <taxon>Paraneoptera</taxon>
        <taxon>Hemiptera</taxon>
        <taxon>Sternorrhyncha</taxon>
        <taxon>Aphidomorpha</taxon>
        <taxon>Aphidoidea</taxon>
        <taxon>Aphididae</taxon>
        <taxon>Aphidini</taxon>
        <taxon>Melanaphis</taxon>
    </lineage>
</organism>
<dbReference type="InterPro" id="IPR051217">
    <property type="entry name" value="Insect_Cuticle_Struc_Prot"/>
</dbReference>
<dbReference type="PANTHER" id="PTHR12236:SF86">
    <property type="entry name" value="CCP84AC-RELATED"/>
    <property type="match status" value="1"/>
</dbReference>
<accession>A0A2H8TQ09</accession>